<comment type="caution">
    <text evidence="1">The sequence shown here is derived from an EMBL/GenBank/DDBJ whole genome shotgun (WGS) entry which is preliminary data.</text>
</comment>
<gene>
    <name evidence="1" type="ORF">EZS28_013623</name>
</gene>
<protein>
    <submittedName>
        <fullName evidence="1">Uncharacterized protein</fullName>
    </submittedName>
</protein>
<dbReference type="EMBL" id="SNRW01003082">
    <property type="protein sequence ID" value="KAA6390851.1"/>
    <property type="molecule type" value="Genomic_DNA"/>
</dbReference>
<organism evidence="1 2">
    <name type="scientific">Streblomastix strix</name>
    <dbReference type="NCBI Taxonomy" id="222440"/>
    <lineage>
        <taxon>Eukaryota</taxon>
        <taxon>Metamonada</taxon>
        <taxon>Preaxostyla</taxon>
        <taxon>Oxymonadida</taxon>
        <taxon>Streblomastigidae</taxon>
        <taxon>Streblomastix</taxon>
    </lineage>
</organism>
<dbReference type="AlphaFoldDB" id="A0A5J4W7H1"/>
<accession>A0A5J4W7H1</accession>
<evidence type="ECO:0000313" key="2">
    <source>
        <dbReference type="Proteomes" id="UP000324800"/>
    </source>
</evidence>
<reference evidence="1 2" key="1">
    <citation type="submission" date="2019-03" db="EMBL/GenBank/DDBJ databases">
        <title>Single cell metagenomics reveals metabolic interactions within the superorganism composed of flagellate Streblomastix strix and complex community of Bacteroidetes bacteria on its surface.</title>
        <authorList>
            <person name="Treitli S.C."/>
            <person name="Kolisko M."/>
            <person name="Husnik F."/>
            <person name="Keeling P."/>
            <person name="Hampl V."/>
        </authorList>
    </citation>
    <scope>NUCLEOTIDE SEQUENCE [LARGE SCALE GENOMIC DNA]</scope>
    <source>
        <strain evidence="1">ST1C</strain>
    </source>
</reference>
<dbReference type="Gene3D" id="6.10.140.2190">
    <property type="match status" value="1"/>
</dbReference>
<proteinExistence type="predicted"/>
<dbReference type="Proteomes" id="UP000324800">
    <property type="component" value="Unassembled WGS sequence"/>
</dbReference>
<evidence type="ECO:0000313" key="1">
    <source>
        <dbReference type="EMBL" id="KAA6390851.1"/>
    </source>
</evidence>
<sequence>MLVSSLVTQSQLYEVRDIASGRSKSHVFDTLQDLNVWMNIPDNVATLVIGDNLYLIDSQVSDYWWDGTLLRELETQLPDLTNVVTALGTATGGAGGGVRTIADIQSNSYSKSESDSKYVDLITQQTIGDNKIFSLEVRSPTFKLPGYNSDNAVMSGAMKNKSHFVLTDEVDQTVAGTKTFAENFTTNGFIKFGGTNQEILLVNRTVKPLSEFASESVDLKLLLANGGTMAKSLIVQTTGSQTIAGQKTLTENITAFGFVKYGGTNQQVLLTNENVKQLSEFAGGNGSSYEITETLQINLISQNSELDDELNEGLRISRAQIRISMIYLVQLFVGGLYADDLQAYINPPNSTINIRGNTITTWSVGISMVFSGTWIK</sequence>
<name>A0A5J4W7H1_9EUKA</name>